<dbReference type="InterPro" id="IPR050320">
    <property type="entry name" value="N5-glutamine_MTase"/>
</dbReference>
<evidence type="ECO:0000256" key="4">
    <source>
        <dbReference type="ARBA" id="ARBA00048391"/>
    </source>
</evidence>
<feature type="binding site" evidence="5">
    <location>
        <position position="146"/>
    </location>
    <ligand>
        <name>S-adenosyl-L-methionine</name>
        <dbReference type="ChEBI" id="CHEBI:59789"/>
    </ligand>
</feature>
<name>A0A428N0C3_9BACI</name>
<keyword evidence="3 5" id="KW-0949">S-adenosyl-L-methionine</keyword>
<comment type="catalytic activity">
    <reaction evidence="4 5">
        <text>L-glutaminyl-[peptide chain release factor] + S-adenosyl-L-methionine = N(5)-methyl-L-glutaminyl-[peptide chain release factor] + S-adenosyl-L-homocysteine + H(+)</text>
        <dbReference type="Rhea" id="RHEA:42896"/>
        <dbReference type="Rhea" id="RHEA-COMP:10271"/>
        <dbReference type="Rhea" id="RHEA-COMP:10272"/>
        <dbReference type="ChEBI" id="CHEBI:15378"/>
        <dbReference type="ChEBI" id="CHEBI:30011"/>
        <dbReference type="ChEBI" id="CHEBI:57856"/>
        <dbReference type="ChEBI" id="CHEBI:59789"/>
        <dbReference type="ChEBI" id="CHEBI:61891"/>
        <dbReference type="EC" id="2.1.1.297"/>
    </reaction>
</comment>
<dbReference type="InterPro" id="IPR002052">
    <property type="entry name" value="DNA_methylase_N6_adenine_CS"/>
</dbReference>
<comment type="function">
    <text evidence="5">Methylates the class 1 translation termination release factors RF1/PrfA and RF2/PrfB on the glutamine residue of the universally conserved GGQ motif.</text>
</comment>
<comment type="caution">
    <text evidence="5">Lacks conserved residue(s) required for the propagation of feature annotation.</text>
</comment>
<dbReference type="NCBIfam" id="TIGR00536">
    <property type="entry name" value="hemK_fam"/>
    <property type="match status" value="1"/>
</dbReference>
<dbReference type="SUPFAM" id="SSF53335">
    <property type="entry name" value="S-adenosyl-L-methionine-dependent methyltransferases"/>
    <property type="match status" value="1"/>
</dbReference>
<dbReference type="InterPro" id="IPR029063">
    <property type="entry name" value="SAM-dependent_MTases_sf"/>
</dbReference>
<evidence type="ECO:0000259" key="6">
    <source>
        <dbReference type="Pfam" id="PF05175"/>
    </source>
</evidence>
<dbReference type="NCBIfam" id="TIGR03534">
    <property type="entry name" value="RF_mod_PrmC"/>
    <property type="match status" value="1"/>
</dbReference>
<dbReference type="Gene3D" id="3.40.50.150">
    <property type="entry name" value="Vaccinia Virus protein VP39"/>
    <property type="match status" value="1"/>
</dbReference>
<dbReference type="Pfam" id="PF05175">
    <property type="entry name" value="MTS"/>
    <property type="match status" value="1"/>
</dbReference>
<dbReference type="Gene3D" id="1.10.8.10">
    <property type="entry name" value="DNA helicase RuvA subunit, C-terminal domain"/>
    <property type="match status" value="1"/>
</dbReference>
<protein>
    <recommendedName>
        <fullName evidence="5">Release factor glutamine methyltransferase</fullName>
        <shortName evidence="5">RF MTase</shortName>
        <ecNumber evidence="5">2.1.1.297</ecNumber>
    </recommendedName>
    <alternativeName>
        <fullName evidence="5">N5-glutamine methyltransferase PrmC</fullName>
    </alternativeName>
    <alternativeName>
        <fullName evidence="5">Protein-(glutamine-N5) MTase PrmC</fullName>
    </alternativeName>
    <alternativeName>
        <fullName evidence="5">Protein-glutamine N-methyltransferase PrmC</fullName>
    </alternativeName>
</protein>
<sequence length="289" mass="32434">MQPTYVYEALNWASSFLEQNDKENRAADILLKHHLNVDWTDFHLSRRDNLSKSIWKAFQQDVIRHSEGIPIQHLTGYEEFYDRRLKVNEHVLIPRPETEELVEGVLGWLKRKQAGSLRMADIGTGSGAIAITLALEAPGNDVTAVDLDEQALDVAKQNAAFYGADVTFLQGNLVDPLLQGTKTYDVIVSNPPYIPLEEWKNLDTVVRDHEPKHALVDSNDNDGLACYRKMAAYLPTLLRTDGLAAFEVGENQGDAVATILQAELPLADIEVRHDMNGKPRMVFCERDGI</sequence>
<reference evidence="8 9" key="1">
    <citation type="submission" date="2018-10" db="EMBL/GenBank/DDBJ databases">
        <title>Draft genome sequence of Bacillus salarius IM0101, isolated from a hypersaline soil in Inner Mongolia, China.</title>
        <authorList>
            <person name="Yamprayoonswat W."/>
            <person name="Boonvisut S."/>
            <person name="Jumpathong W."/>
            <person name="Sittihan S."/>
            <person name="Ruangsuj P."/>
            <person name="Wanthongcharoen S."/>
            <person name="Thongpramul N."/>
            <person name="Pimmason S."/>
            <person name="Yu B."/>
            <person name="Yasawong M."/>
        </authorList>
    </citation>
    <scope>NUCLEOTIDE SEQUENCE [LARGE SCALE GENOMIC DNA]</scope>
    <source>
        <strain evidence="8 9">IM0101</strain>
    </source>
</reference>
<evidence type="ECO:0000256" key="5">
    <source>
        <dbReference type="HAMAP-Rule" id="MF_02126"/>
    </source>
</evidence>
<dbReference type="InterPro" id="IPR019874">
    <property type="entry name" value="RF_methyltr_PrmC"/>
</dbReference>
<dbReference type="PROSITE" id="PS00092">
    <property type="entry name" value="N6_MTASE"/>
    <property type="match status" value="1"/>
</dbReference>
<evidence type="ECO:0000256" key="2">
    <source>
        <dbReference type="ARBA" id="ARBA00022679"/>
    </source>
</evidence>
<dbReference type="Proteomes" id="UP000275076">
    <property type="component" value="Unassembled WGS sequence"/>
</dbReference>
<keyword evidence="2 5" id="KW-0808">Transferase</keyword>
<evidence type="ECO:0000256" key="1">
    <source>
        <dbReference type="ARBA" id="ARBA00022603"/>
    </source>
</evidence>
<evidence type="ECO:0000313" key="8">
    <source>
        <dbReference type="EMBL" id="RSL31797.1"/>
    </source>
</evidence>
<organism evidence="8 9">
    <name type="scientific">Salibacterium salarium</name>
    <dbReference type="NCBI Taxonomy" id="284579"/>
    <lineage>
        <taxon>Bacteria</taxon>
        <taxon>Bacillati</taxon>
        <taxon>Bacillota</taxon>
        <taxon>Bacilli</taxon>
        <taxon>Bacillales</taxon>
        <taxon>Bacillaceae</taxon>
    </lineage>
</organism>
<feature type="domain" description="Methyltransferase small" evidence="6">
    <location>
        <begin position="116"/>
        <end position="193"/>
    </location>
</feature>
<dbReference type="InterPro" id="IPR007848">
    <property type="entry name" value="Small_mtfrase_dom"/>
</dbReference>
<dbReference type="PANTHER" id="PTHR18895:SF74">
    <property type="entry name" value="MTRF1L RELEASE FACTOR GLUTAMINE METHYLTRANSFERASE"/>
    <property type="match status" value="1"/>
</dbReference>
<dbReference type="GO" id="GO:0003676">
    <property type="term" value="F:nucleic acid binding"/>
    <property type="evidence" value="ECO:0007669"/>
    <property type="project" value="InterPro"/>
</dbReference>
<comment type="similarity">
    <text evidence="5">Belongs to the protein N5-glutamine methyltransferase family. PrmC subfamily.</text>
</comment>
<dbReference type="AlphaFoldDB" id="A0A428N0C3"/>
<feature type="binding site" evidence="5">
    <location>
        <begin position="123"/>
        <end position="127"/>
    </location>
    <ligand>
        <name>S-adenosyl-L-methionine</name>
        <dbReference type="ChEBI" id="CHEBI:59789"/>
    </ligand>
</feature>
<dbReference type="InterPro" id="IPR004556">
    <property type="entry name" value="HemK-like"/>
</dbReference>
<dbReference type="OrthoDB" id="9800643at2"/>
<evidence type="ECO:0000313" key="9">
    <source>
        <dbReference type="Proteomes" id="UP000275076"/>
    </source>
</evidence>
<dbReference type="PANTHER" id="PTHR18895">
    <property type="entry name" value="HEMK METHYLTRANSFERASE"/>
    <property type="match status" value="1"/>
</dbReference>
<accession>A0A428N0C3</accession>
<evidence type="ECO:0000256" key="3">
    <source>
        <dbReference type="ARBA" id="ARBA00022691"/>
    </source>
</evidence>
<dbReference type="GO" id="GO:0102559">
    <property type="term" value="F:peptide chain release factor N(5)-glutamine methyltransferase activity"/>
    <property type="evidence" value="ECO:0007669"/>
    <property type="project" value="UniProtKB-EC"/>
</dbReference>
<dbReference type="Pfam" id="PF17827">
    <property type="entry name" value="PrmC_N"/>
    <property type="match status" value="1"/>
</dbReference>
<dbReference type="GO" id="GO:0032259">
    <property type="term" value="P:methylation"/>
    <property type="evidence" value="ECO:0007669"/>
    <property type="project" value="UniProtKB-KW"/>
</dbReference>
<proteinExistence type="inferred from homology"/>
<keyword evidence="1 5" id="KW-0489">Methyltransferase</keyword>
<dbReference type="EC" id="2.1.1.297" evidence="5"/>
<dbReference type="CDD" id="cd02440">
    <property type="entry name" value="AdoMet_MTases"/>
    <property type="match status" value="1"/>
</dbReference>
<dbReference type="EMBL" id="RBVX01000020">
    <property type="protein sequence ID" value="RSL31797.1"/>
    <property type="molecule type" value="Genomic_DNA"/>
</dbReference>
<dbReference type="RefSeq" id="WP_125557789.1">
    <property type="nucleotide sequence ID" value="NZ_RBVX01000020.1"/>
</dbReference>
<keyword evidence="9" id="KW-1185">Reference proteome</keyword>
<feature type="domain" description="Release factor glutamine methyltransferase N-terminal" evidence="7">
    <location>
        <begin position="8"/>
        <end position="76"/>
    </location>
</feature>
<comment type="caution">
    <text evidence="8">The sequence shown here is derived from an EMBL/GenBank/DDBJ whole genome shotgun (WGS) entry which is preliminary data.</text>
</comment>
<feature type="binding site" evidence="5">
    <location>
        <begin position="190"/>
        <end position="193"/>
    </location>
    <ligand>
        <name>substrate</name>
    </ligand>
</feature>
<evidence type="ECO:0000259" key="7">
    <source>
        <dbReference type="Pfam" id="PF17827"/>
    </source>
</evidence>
<dbReference type="InterPro" id="IPR040758">
    <property type="entry name" value="PrmC_N"/>
</dbReference>
<dbReference type="HAMAP" id="MF_02126">
    <property type="entry name" value="RF_methyltr_PrmC"/>
    <property type="match status" value="1"/>
</dbReference>
<feature type="binding site" evidence="5">
    <location>
        <position position="190"/>
    </location>
    <ligand>
        <name>S-adenosyl-L-methionine</name>
        <dbReference type="ChEBI" id="CHEBI:59789"/>
    </ligand>
</feature>
<gene>
    <name evidence="5 8" type="primary">prmC</name>
    <name evidence="8" type="ORF">D7Z54_18530</name>
</gene>